<gene>
    <name evidence="5" type="ORF">H9872_09350</name>
</gene>
<accession>A0A9E2KDJ0</accession>
<dbReference type="SMART" id="SM00342">
    <property type="entry name" value="HTH_ARAC"/>
    <property type="match status" value="1"/>
</dbReference>
<dbReference type="Gene3D" id="1.10.10.60">
    <property type="entry name" value="Homeodomain-like"/>
    <property type="match status" value="2"/>
</dbReference>
<dbReference type="PANTHER" id="PTHR43280">
    <property type="entry name" value="ARAC-FAMILY TRANSCRIPTIONAL REGULATOR"/>
    <property type="match status" value="1"/>
</dbReference>
<protein>
    <submittedName>
        <fullName evidence="5">AraC family transcriptional regulator</fullName>
    </submittedName>
</protein>
<evidence type="ECO:0000256" key="1">
    <source>
        <dbReference type="ARBA" id="ARBA00023015"/>
    </source>
</evidence>
<dbReference type="AlphaFoldDB" id="A0A9E2KDJ0"/>
<evidence type="ECO:0000313" key="5">
    <source>
        <dbReference type="EMBL" id="MBU3804944.1"/>
    </source>
</evidence>
<organism evidence="5 6">
    <name type="scientific">Candidatus Cellulosilyticum pullistercoris</name>
    <dbReference type="NCBI Taxonomy" id="2838521"/>
    <lineage>
        <taxon>Bacteria</taxon>
        <taxon>Bacillati</taxon>
        <taxon>Bacillota</taxon>
        <taxon>Clostridia</taxon>
        <taxon>Lachnospirales</taxon>
        <taxon>Cellulosilyticaceae</taxon>
        <taxon>Cellulosilyticum</taxon>
    </lineage>
</organism>
<dbReference type="PROSITE" id="PS01124">
    <property type="entry name" value="HTH_ARAC_FAMILY_2"/>
    <property type="match status" value="1"/>
</dbReference>
<dbReference type="PRINTS" id="PR00032">
    <property type="entry name" value="HTHARAC"/>
</dbReference>
<dbReference type="GO" id="GO:0003700">
    <property type="term" value="F:DNA-binding transcription factor activity"/>
    <property type="evidence" value="ECO:0007669"/>
    <property type="project" value="InterPro"/>
</dbReference>
<evidence type="ECO:0000256" key="2">
    <source>
        <dbReference type="ARBA" id="ARBA00023125"/>
    </source>
</evidence>
<dbReference type="Proteomes" id="UP000824229">
    <property type="component" value="Unassembled WGS sequence"/>
</dbReference>
<name>A0A9E2KDJ0_9FIRM</name>
<keyword evidence="1" id="KW-0805">Transcription regulation</keyword>
<keyword evidence="3" id="KW-0804">Transcription</keyword>
<dbReference type="GO" id="GO:0043565">
    <property type="term" value="F:sequence-specific DNA binding"/>
    <property type="evidence" value="ECO:0007669"/>
    <property type="project" value="InterPro"/>
</dbReference>
<dbReference type="EMBL" id="JAHLFQ010000217">
    <property type="protein sequence ID" value="MBU3804944.1"/>
    <property type="molecule type" value="Genomic_DNA"/>
</dbReference>
<dbReference type="InterPro" id="IPR009057">
    <property type="entry name" value="Homeodomain-like_sf"/>
</dbReference>
<dbReference type="PANTHER" id="PTHR43280:SF28">
    <property type="entry name" value="HTH-TYPE TRANSCRIPTIONAL ACTIVATOR RHAS"/>
    <property type="match status" value="1"/>
</dbReference>
<evidence type="ECO:0000313" key="6">
    <source>
        <dbReference type="Proteomes" id="UP000824229"/>
    </source>
</evidence>
<comment type="caution">
    <text evidence="5">The sequence shown here is derived from an EMBL/GenBank/DDBJ whole genome shotgun (WGS) entry which is preliminary data.</text>
</comment>
<dbReference type="InterPro" id="IPR018060">
    <property type="entry name" value="HTH_AraC"/>
</dbReference>
<feature type="domain" description="HTH araC/xylS-type" evidence="4">
    <location>
        <begin position="139"/>
        <end position="237"/>
    </location>
</feature>
<evidence type="ECO:0000259" key="4">
    <source>
        <dbReference type="PROSITE" id="PS01124"/>
    </source>
</evidence>
<dbReference type="SUPFAM" id="SSF46689">
    <property type="entry name" value="Homeodomain-like"/>
    <property type="match status" value="2"/>
</dbReference>
<proteinExistence type="predicted"/>
<evidence type="ECO:0000256" key="3">
    <source>
        <dbReference type="ARBA" id="ARBA00023163"/>
    </source>
</evidence>
<dbReference type="Pfam" id="PF12833">
    <property type="entry name" value="HTH_18"/>
    <property type="match status" value="1"/>
</dbReference>
<sequence length="241" mass="28391">MKKIISNPTKAEIIKEGHSIRMRLLKAIEQCDEEGYQKIEKQLKEYITADTFDLIKRVSGNPLRSYKNFLLSHNSLYAYAAERGRMSPALSHYMSEKYAILIESKNTIEELQELHDYFLKDYLNANNRIQLYRSESLSIRVLQYISANFMNQININQIANEFFVTRVHLMRIFKKETGMTINEAITSKRFEEACILLRKSDLTITEIALMVGFNSPQYFSNFFYEKFGVTPTNYRKENQRK</sequence>
<keyword evidence="2" id="KW-0238">DNA-binding</keyword>
<reference evidence="5" key="1">
    <citation type="journal article" date="2021" name="PeerJ">
        <title>Extensive microbial diversity within the chicken gut microbiome revealed by metagenomics and culture.</title>
        <authorList>
            <person name="Gilroy R."/>
            <person name="Ravi A."/>
            <person name="Getino M."/>
            <person name="Pursley I."/>
            <person name="Horton D.L."/>
            <person name="Alikhan N.F."/>
            <person name="Baker D."/>
            <person name="Gharbi K."/>
            <person name="Hall N."/>
            <person name="Watson M."/>
            <person name="Adriaenssens E.M."/>
            <person name="Foster-Nyarko E."/>
            <person name="Jarju S."/>
            <person name="Secka A."/>
            <person name="Antonio M."/>
            <person name="Oren A."/>
            <person name="Chaudhuri R.R."/>
            <person name="La Ragione R."/>
            <person name="Hildebrand F."/>
            <person name="Pallen M.J."/>
        </authorList>
    </citation>
    <scope>NUCLEOTIDE SEQUENCE</scope>
    <source>
        <strain evidence="5">B5-657</strain>
    </source>
</reference>
<dbReference type="InterPro" id="IPR020449">
    <property type="entry name" value="Tscrpt_reg_AraC-type_HTH"/>
</dbReference>
<reference evidence="5" key="2">
    <citation type="submission" date="2021-04" db="EMBL/GenBank/DDBJ databases">
        <authorList>
            <person name="Gilroy R."/>
        </authorList>
    </citation>
    <scope>NUCLEOTIDE SEQUENCE</scope>
    <source>
        <strain evidence="5">B5-657</strain>
    </source>
</reference>